<keyword evidence="7" id="KW-0378">Hydrolase</keyword>
<evidence type="ECO:0000256" key="6">
    <source>
        <dbReference type="ARBA" id="ARBA00022741"/>
    </source>
</evidence>
<dbReference type="AlphaFoldDB" id="A0A6N4SP68"/>
<keyword evidence="15" id="KW-1185">Reference proteome</keyword>
<evidence type="ECO:0000256" key="9">
    <source>
        <dbReference type="ARBA" id="ARBA00022845"/>
    </source>
</evidence>
<feature type="domain" description="ABC transporter" evidence="13">
    <location>
        <begin position="4"/>
        <end position="247"/>
    </location>
</feature>
<evidence type="ECO:0000256" key="2">
    <source>
        <dbReference type="ARBA" id="ARBA00022490"/>
    </source>
</evidence>
<dbReference type="PROSITE" id="PS00211">
    <property type="entry name" value="ABC_TRANSPORTER_1"/>
    <property type="match status" value="1"/>
</dbReference>
<dbReference type="InterPro" id="IPR027417">
    <property type="entry name" value="P-loop_NTPase"/>
</dbReference>
<dbReference type="GO" id="GO:0006412">
    <property type="term" value="P:translation"/>
    <property type="evidence" value="ECO:0007669"/>
    <property type="project" value="UniProtKB-KW"/>
</dbReference>
<protein>
    <submittedName>
        <fullName evidence="14">ABC transporter, ATP-binding protein</fullName>
    </submittedName>
</protein>
<keyword evidence="8 14" id="KW-0067">ATP-binding</keyword>
<dbReference type="PANTHER" id="PTHR42855:SF1">
    <property type="entry name" value="ABC TRANSPORTER DOMAIN-CONTAINING PROTEIN"/>
    <property type="match status" value="1"/>
</dbReference>
<dbReference type="FunFam" id="3.40.50.300:FF:000183">
    <property type="entry name" value="ABC transporter ATP-binding protein yjjK"/>
    <property type="match status" value="1"/>
</dbReference>
<evidence type="ECO:0000256" key="11">
    <source>
        <dbReference type="ARBA" id="ARBA00022917"/>
    </source>
</evidence>
<keyword evidence="3" id="KW-0820">tRNA-binding</keyword>
<evidence type="ECO:0000256" key="1">
    <source>
        <dbReference type="ARBA" id="ARBA00005868"/>
    </source>
</evidence>
<feature type="coiled-coil region" evidence="12">
    <location>
        <begin position="556"/>
        <end position="613"/>
    </location>
</feature>
<evidence type="ECO:0000313" key="15">
    <source>
        <dbReference type="Proteomes" id="UP000001822"/>
    </source>
</evidence>
<dbReference type="GO" id="GO:0000049">
    <property type="term" value="F:tRNA binding"/>
    <property type="evidence" value="ECO:0007669"/>
    <property type="project" value="UniProtKB-KW"/>
</dbReference>
<feature type="domain" description="ABC transporter" evidence="13">
    <location>
        <begin position="314"/>
        <end position="532"/>
    </location>
</feature>
<keyword evidence="12" id="KW-0175">Coiled coil</keyword>
<keyword evidence="5" id="KW-0677">Repeat</keyword>
<evidence type="ECO:0000256" key="8">
    <source>
        <dbReference type="ARBA" id="ARBA00022840"/>
    </source>
</evidence>
<keyword evidence="2" id="KW-0963">Cytoplasm</keyword>
<accession>A0A6N4SP68</accession>
<evidence type="ECO:0000256" key="4">
    <source>
        <dbReference type="ARBA" id="ARBA00022730"/>
    </source>
</evidence>
<dbReference type="InterPro" id="IPR003593">
    <property type="entry name" value="AAA+_ATPase"/>
</dbReference>
<gene>
    <name evidence="14" type="ordered locus">CHU_0800</name>
</gene>
<dbReference type="GO" id="GO:0016887">
    <property type="term" value="F:ATP hydrolysis activity"/>
    <property type="evidence" value="ECO:0007669"/>
    <property type="project" value="InterPro"/>
</dbReference>
<dbReference type="EMBL" id="CP000383">
    <property type="protein sequence ID" value="ABG58087.1"/>
    <property type="molecule type" value="Genomic_DNA"/>
</dbReference>
<proteinExistence type="inferred from homology"/>
<evidence type="ECO:0000256" key="7">
    <source>
        <dbReference type="ARBA" id="ARBA00022801"/>
    </source>
</evidence>
<dbReference type="InterPro" id="IPR032524">
    <property type="entry name" value="ABC_tran_C"/>
</dbReference>
<dbReference type="InterPro" id="IPR051309">
    <property type="entry name" value="ABCF_ATPase"/>
</dbReference>
<dbReference type="GO" id="GO:0005524">
    <property type="term" value="F:ATP binding"/>
    <property type="evidence" value="ECO:0007669"/>
    <property type="project" value="UniProtKB-KW"/>
</dbReference>
<organism evidence="14 15">
    <name type="scientific">Cytophaga hutchinsonii (strain ATCC 33406 / DSM 1761 / CIP 103989 / NBRC 15051 / NCIMB 9469 / D465)</name>
    <dbReference type="NCBI Taxonomy" id="269798"/>
    <lineage>
        <taxon>Bacteria</taxon>
        <taxon>Pseudomonadati</taxon>
        <taxon>Bacteroidota</taxon>
        <taxon>Cytophagia</taxon>
        <taxon>Cytophagales</taxon>
        <taxon>Cytophagaceae</taxon>
        <taxon>Cytophaga</taxon>
    </lineage>
</organism>
<dbReference type="GO" id="GO:0003677">
    <property type="term" value="F:DNA binding"/>
    <property type="evidence" value="ECO:0007669"/>
    <property type="project" value="InterPro"/>
</dbReference>
<reference evidence="14 15" key="1">
    <citation type="journal article" date="2007" name="Appl. Environ. Microbiol.">
        <title>Genome sequence of the cellulolytic gliding bacterium Cytophaga hutchinsonii.</title>
        <authorList>
            <person name="Xie G."/>
            <person name="Bruce D.C."/>
            <person name="Challacombe J.F."/>
            <person name="Chertkov O."/>
            <person name="Detter J.C."/>
            <person name="Gilna P."/>
            <person name="Han C.S."/>
            <person name="Lucas S."/>
            <person name="Misra M."/>
            <person name="Myers G.L."/>
            <person name="Richardson P."/>
            <person name="Tapia R."/>
            <person name="Thayer N."/>
            <person name="Thompson L.S."/>
            <person name="Brettin T.S."/>
            <person name="Henrissat B."/>
            <person name="Wilson D.B."/>
            <person name="McBride M.J."/>
        </authorList>
    </citation>
    <scope>NUCLEOTIDE SEQUENCE [LARGE SCALE GENOMIC DNA]</scope>
    <source>
        <strain evidence="15">ATCC 33406 / DSM 1761 / CIP 103989 / NBRC 15051 / NCIMB 9469 / D465</strain>
    </source>
</reference>
<evidence type="ECO:0000256" key="10">
    <source>
        <dbReference type="ARBA" id="ARBA00022884"/>
    </source>
</evidence>
<dbReference type="PANTHER" id="PTHR42855">
    <property type="entry name" value="ABC TRANSPORTER ATP-BINDING SUBUNIT"/>
    <property type="match status" value="1"/>
</dbReference>
<dbReference type="CDD" id="cd03221">
    <property type="entry name" value="ABCF_EF-3"/>
    <property type="match status" value="2"/>
</dbReference>
<dbReference type="RefSeq" id="WP_011584203.1">
    <property type="nucleotide sequence ID" value="NC_008255.1"/>
</dbReference>
<dbReference type="FunFam" id="3.40.50.300:FF:000011">
    <property type="entry name" value="Putative ABC transporter ATP-binding component"/>
    <property type="match status" value="1"/>
</dbReference>
<dbReference type="SUPFAM" id="SSF52540">
    <property type="entry name" value="P-loop containing nucleoside triphosphate hydrolases"/>
    <property type="match status" value="2"/>
</dbReference>
<evidence type="ECO:0000313" key="14">
    <source>
        <dbReference type="EMBL" id="ABG58087.1"/>
    </source>
</evidence>
<dbReference type="InterPro" id="IPR037118">
    <property type="entry name" value="Val-tRNA_synth_C_sf"/>
</dbReference>
<dbReference type="GO" id="GO:0006417">
    <property type="term" value="P:regulation of translation"/>
    <property type="evidence" value="ECO:0007669"/>
    <property type="project" value="UniProtKB-KW"/>
</dbReference>
<dbReference type="Pfam" id="PF12848">
    <property type="entry name" value="ABC_tran_Xtn"/>
    <property type="match status" value="1"/>
</dbReference>
<keyword evidence="6" id="KW-0547">Nucleotide-binding</keyword>
<keyword evidence="9" id="KW-0810">Translation regulation</keyword>
<dbReference type="GO" id="GO:0019843">
    <property type="term" value="F:rRNA binding"/>
    <property type="evidence" value="ECO:0007669"/>
    <property type="project" value="UniProtKB-KW"/>
</dbReference>
<keyword evidence="11" id="KW-0648">Protein biosynthesis</keyword>
<dbReference type="SMART" id="SM00382">
    <property type="entry name" value="AAA"/>
    <property type="match status" value="2"/>
</dbReference>
<dbReference type="PROSITE" id="PS50893">
    <property type="entry name" value="ABC_TRANSPORTER_2"/>
    <property type="match status" value="2"/>
</dbReference>
<evidence type="ECO:0000256" key="3">
    <source>
        <dbReference type="ARBA" id="ARBA00022555"/>
    </source>
</evidence>
<keyword evidence="10" id="KW-0694">RNA-binding</keyword>
<dbReference type="OrthoDB" id="1521973at2"/>
<dbReference type="Pfam" id="PF16326">
    <property type="entry name" value="ABC_tran_CTD"/>
    <property type="match status" value="1"/>
</dbReference>
<dbReference type="Gene3D" id="1.10.287.380">
    <property type="entry name" value="Valyl-tRNA synthetase, C-terminal domain"/>
    <property type="match status" value="1"/>
</dbReference>
<dbReference type="Pfam" id="PF00005">
    <property type="entry name" value="ABC_tran"/>
    <property type="match status" value="2"/>
</dbReference>
<name>A0A6N4SP68_CYTH3</name>
<sequence length="622" mass="70806">MNILSIDNLSKAFSDKKLIDGITLGLSKGEKVAIVGRNGAGKSTLLKIVMGLEQADAGVIAIHKSATVGYLEQDPILPAGKKIIEVALESRKDICTAIMLYEESMVTLDSDDMEKAITMMDALQAWEFEDKAKRILSKLGLQDANLEVQNLSGGQQRRVALARVLLQEPDVLLMDEPTNHLDLDMIEWLEELLKASQQTLLFITHDRYFLDEVANGILELEGGKIQMYRTKYPEYLERKAEEEAIRNASLEKVTNTLRKEAEWMRRQPKARGTKAKYRIEAFHSMEGNRDQLKEAGQGDVQLDFSSRRMGNKILELHHVNKAFGEKKILTDFNYIFRKNEKLGIIGKNGSGKTTLLQLINRAIQPDSGEIITGETIHLGYYTQKGLTFKPRQKVIELVTEIAEQFQTGNGEDLSASALLKRFLFEPSRQYEFIEKLSGGEKKRLHLLTILVRQPNFLILDEPTNDMDLSTLSVLEDYLENYKGCLIIVSHDRYFMDKLVDHLLVFEGEGVMREYPGNYTDYRYELEEAIETSRKPEVKEAAKAAAQKESKNNSKRSFKEQKEFEDLEKEIEASEQKKNVLIEKLSSPDSGANITQWSKELEALDRDLENKTLRWLELSEKAG</sequence>
<evidence type="ECO:0000259" key="13">
    <source>
        <dbReference type="PROSITE" id="PS50893"/>
    </source>
</evidence>
<evidence type="ECO:0000256" key="12">
    <source>
        <dbReference type="SAM" id="Coils"/>
    </source>
</evidence>
<dbReference type="KEGG" id="chu:CHU_0800"/>
<dbReference type="Proteomes" id="UP000001822">
    <property type="component" value="Chromosome"/>
</dbReference>
<comment type="similarity">
    <text evidence="1">Belongs to the ABC transporter superfamily. ABCF family. Translational throttle EttA subfamily.</text>
</comment>
<keyword evidence="4" id="KW-0699">rRNA-binding</keyword>
<evidence type="ECO:0000256" key="5">
    <source>
        <dbReference type="ARBA" id="ARBA00022737"/>
    </source>
</evidence>
<dbReference type="InterPro" id="IPR017871">
    <property type="entry name" value="ABC_transporter-like_CS"/>
</dbReference>
<dbReference type="InterPro" id="IPR032781">
    <property type="entry name" value="ABC_tran_Xtn"/>
</dbReference>
<dbReference type="Gene3D" id="3.40.50.300">
    <property type="entry name" value="P-loop containing nucleotide triphosphate hydrolases"/>
    <property type="match status" value="2"/>
</dbReference>
<dbReference type="InterPro" id="IPR003439">
    <property type="entry name" value="ABC_transporter-like_ATP-bd"/>
</dbReference>